<evidence type="ECO:0000256" key="1">
    <source>
        <dbReference type="SAM" id="MobiDB-lite"/>
    </source>
</evidence>
<feature type="compositionally biased region" description="Basic and acidic residues" evidence="1">
    <location>
        <begin position="41"/>
        <end position="55"/>
    </location>
</feature>
<feature type="region of interest" description="Disordered" evidence="1">
    <location>
        <begin position="41"/>
        <end position="73"/>
    </location>
</feature>
<protein>
    <submittedName>
        <fullName evidence="2">Uncharacterized protein</fullName>
    </submittedName>
</protein>
<evidence type="ECO:0000313" key="3">
    <source>
        <dbReference type="Proteomes" id="UP001151760"/>
    </source>
</evidence>
<name>A0ABQ5IU95_9ASTR</name>
<sequence length="73" mass="8213">MKVPEKVLVGEEVSKHNTKSVNAISLIRIENDKDKECDEVIDKKDAEPIEVAEKQEVEEDVENNVSDGSMNED</sequence>
<dbReference type="Proteomes" id="UP001151760">
    <property type="component" value="Unassembled WGS sequence"/>
</dbReference>
<organism evidence="2 3">
    <name type="scientific">Tanacetum coccineum</name>
    <dbReference type="NCBI Taxonomy" id="301880"/>
    <lineage>
        <taxon>Eukaryota</taxon>
        <taxon>Viridiplantae</taxon>
        <taxon>Streptophyta</taxon>
        <taxon>Embryophyta</taxon>
        <taxon>Tracheophyta</taxon>
        <taxon>Spermatophyta</taxon>
        <taxon>Magnoliopsida</taxon>
        <taxon>eudicotyledons</taxon>
        <taxon>Gunneridae</taxon>
        <taxon>Pentapetalae</taxon>
        <taxon>asterids</taxon>
        <taxon>campanulids</taxon>
        <taxon>Asterales</taxon>
        <taxon>Asteraceae</taxon>
        <taxon>Asteroideae</taxon>
        <taxon>Anthemideae</taxon>
        <taxon>Anthemidinae</taxon>
        <taxon>Tanacetum</taxon>
    </lineage>
</organism>
<dbReference type="EMBL" id="BQNB010021139">
    <property type="protein sequence ID" value="GJU03305.1"/>
    <property type="molecule type" value="Genomic_DNA"/>
</dbReference>
<accession>A0ABQ5IU95</accession>
<gene>
    <name evidence="2" type="ORF">Tco_1113643</name>
</gene>
<reference evidence="2" key="1">
    <citation type="journal article" date="2022" name="Int. J. Mol. Sci.">
        <title>Draft Genome of Tanacetum Coccineum: Genomic Comparison of Closely Related Tanacetum-Family Plants.</title>
        <authorList>
            <person name="Yamashiro T."/>
            <person name="Shiraishi A."/>
            <person name="Nakayama K."/>
            <person name="Satake H."/>
        </authorList>
    </citation>
    <scope>NUCLEOTIDE SEQUENCE</scope>
</reference>
<feature type="compositionally biased region" description="Polar residues" evidence="1">
    <location>
        <begin position="63"/>
        <end position="73"/>
    </location>
</feature>
<keyword evidence="3" id="KW-1185">Reference proteome</keyword>
<evidence type="ECO:0000313" key="2">
    <source>
        <dbReference type="EMBL" id="GJU03305.1"/>
    </source>
</evidence>
<proteinExistence type="predicted"/>
<comment type="caution">
    <text evidence="2">The sequence shown here is derived from an EMBL/GenBank/DDBJ whole genome shotgun (WGS) entry which is preliminary data.</text>
</comment>
<reference evidence="2" key="2">
    <citation type="submission" date="2022-01" db="EMBL/GenBank/DDBJ databases">
        <authorList>
            <person name="Yamashiro T."/>
            <person name="Shiraishi A."/>
            <person name="Satake H."/>
            <person name="Nakayama K."/>
        </authorList>
    </citation>
    <scope>NUCLEOTIDE SEQUENCE</scope>
</reference>